<dbReference type="Gene3D" id="3.60.10.10">
    <property type="entry name" value="Endonuclease/exonuclease/phosphatase"/>
    <property type="match status" value="1"/>
</dbReference>
<dbReference type="PANTHER" id="PTHR35218:SF9">
    <property type="entry name" value="ENDONUCLEASE_EXONUCLEASE_PHOSPHATASE DOMAIN-CONTAINING PROTEIN"/>
    <property type="match status" value="1"/>
</dbReference>
<dbReference type="AlphaFoldDB" id="A0A438FPY3"/>
<dbReference type="InterPro" id="IPR036691">
    <property type="entry name" value="Endo/exonu/phosph_ase_sf"/>
</dbReference>
<name>A0A438FPY3_VITVI</name>
<evidence type="ECO:0008006" key="3">
    <source>
        <dbReference type="Google" id="ProtNLM"/>
    </source>
</evidence>
<comment type="caution">
    <text evidence="1">The sequence shown here is derived from an EMBL/GenBank/DDBJ whole genome shotgun (WGS) entry which is preliminary data.</text>
</comment>
<dbReference type="PANTHER" id="PTHR35218">
    <property type="entry name" value="RNASE H DOMAIN-CONTAINING PROTEIN"/>
    <property type="match status" value="1"/>
</dbReference>
<evidence type="ECO:0000313" key="1">
    <source>
        <dbReference type="EMBL" id="RVW62020.1"/>
    </source>
</evidence>
<organism evidence="1 2">
    <name type="scientific">Vitis vinifera</name>
    <name type="common">Grape</name>
    <dbReference type="NCBI Taxonomy" id="29760"/>
    <lineage>
        <taxon>Eukaryota</taxon>
        <taxon>Viridiplantae</taxon>
        <taxon>Streptophyta</taxon>
        <taxon>Embryophyta</taxon>
        <taxon>Tracheophyta</taxon>
        <taxon>Spermatophyta</taxon>
        <taxon>Magnoliopsida</taxon>
        <taxon>eudicotyledons</taxon>
        <taxon>Gunneridae</taxon>
        <taxon>Pentapetalae</taxon>
        <taxon>rosids</taxon>
        <taxon>Vitales</taxon>
        <taxon>Vitaceae</taxon>
        <taxon>Viteae</taxon>
        <taxon>Vitis</taxon>
    </lineage>
</organism>
<proteinExistence type="predicted"/>
<reference evidence="1 2" key="1">
    <citation type="journal article" date="2018" name="PLoS Genet.">
        <title>Population sequencing reveals clonal diversity and ancestral inbreeding in the grapevine cultivar Chardonnay.</title>
        <authorList>
            <person name="Roach M.J."/>
            <person name="Johnson D.L."/>
            <person name="Bohlmann J."/>
            <person name="van Vuuren H.J."/>
            <person name="Jones S.J."/>
            <person name="Pretorius I.S."/>
            <person name="Schmidt S.A."/>
            <person name="Borneman A.R."/>
        </authorList>
    </citation>
    <scope>NUCLEOTIDE SEQUENCE [LARGE SCALE GENOMIC DNA]</scope>
    <source>
        <strain evidence="2">cv. Chardonnay</strain>
        <tissue evidence="1">Leaf</tissue>
    </source>
</reference>
<evidence type="ECO:0000313" key="2">
    <source>
        <dbReference type="Proteomes" id="UP000288805"/>
    </source>
</evidence>
<dbReference type="SUPFAM" id="SSF56219">
    <property type="entry name" value="DNase I-like"/>
    <property type="match status" value="1"/>
</dbReference>
<dbReference type="Proteomes" id="UP000288805">
    <property type="component" value="Unassembled WGS sequence"/>
</dbReference>
<accession>A0A438FPY3</accession>
<dbReference type="EMBL" id="QGNW01000792">
    <property type="protein sequence ID" value="RVW62020.1"/>
    <property type="molecule type" value="Genomic_DNA"/>
</dbReference>
<protein>
    <recommendedName>
        <fullName evidence="3">Endonuclease/exonuclease/phosphatase domain-containing protein</fullName>
    </recommendedName>
</protein>
<gene>
    <name evidence="1" type="ORF">CK203_062420</name>
</gene>
<sequence>MGIDPYRLMKIIPWNVRGLNDREKKRMINSVVRAQKADLVCCLETKVLEMSLKLVKSSGTGRFTDSGAVDVGGAPGGIMIFWDNRVLELLELERGVYSISGCFRNVEDGFIWVFTGVYRPVLLRVKEEFWEELGAIKGLWDEPWDEKVL</sequence>